<dbReference type="InterPro" id="IPR021815">
    <property type="entry name" value="TsiV"/>
</dbReference>
<dbReference type="AlphaFoldDB" id="A0A084SM25"/>
<evidence type="ECO:0000313" key="2">
    <source>
        <dbReference type="Proteomes" id="UP000028547"/>
    </source>
</evidence>
<proteinExistence type="predicted"/>
<sequence length="307" mass="35071">MSEHYPRLRQSLPDGRLVLREGLILCFFMRRPHDTISQAITRVLDLYLDAVGNEKLGWYVDMGGDLAPEEYKGWAGAVRPLDDAQWEKVRDELSAPSSCILQLEEHENQVGGFRFEYHGRPREDLALPGFVSAVSFWLPTEYLEEHGPGHVKKLAVALARELPLDSGYASLAFNHLLPSKPVMHLIQEQCFRYPGMDVHNLSTTSMYLGEKARGAYWLNFYGQTLLDQLGGTGVIRAQLTHPEVSVEELSAQKVLVSLGKWPEAGDVEQKREMKPYRVLARVLEPCLYEEPGSRDFTRRWQRRFLDT</sequence>
<gene>
    <name evidence="1" type="ORF">Q664_34615</name>
</gene>
<reference evidence="1 2" key="1">
    <citation type="submission" date="2014-07" db="EMBL/GenBank/DDBJ databases">
        <title>Draft Genome Sequence of Gephyronic Acid Producer, Cystobacter violaceus Strain Cb vi76.</title>
        <authorList>
            <person name="Stevens D.C."/>
            <person name="Young J."/>
            <person name="Carmichael R."/>
            <person name="Tan J."/>
            <person name="Taylor R.E."/>
        </authorList>
    </citation>
    <scope>NUCLEOTIDE SEQUENCE [LARGE SCALE GENOMIC DNA]</scope>
    <source>
        <strain evidence="1 2">Cb vi76</strain>
    </source>
</reference>
<organism evidence="1 2">
    <name type="scientific">Archangium violaceum Cb vi76</name>
    <dbReference type="NCBI Taxonomy" id="1406225"/>
    <lineage>
        <taxon>Bacteria</taxon>
        <taxon>Pseudomonadati</taxon>
        <taxon>Myxococcota</taxon>
        <taxon>Myxococcia</taxon>
        <taxon>Myxococcales</taxon>
        <taxon>Cystobacterineae</taxon>
        <taxon>Archangiaceae</taxon>
        <taxon>Archangium</taxon>
    </lineage>
</organism>
<protein>
    <recommendedName>
        <fullName evidence="3">DUF3396 domain-containing protein</fullName>
    </recommendedName>
</protein>
<comment type="caution">
    <text evidence="1">The sequence shown here is derived from an EMBL/GenBank/DDBJ whole genome shotgun (WGS) entry which is preliminary data.</text>
</comment>
<accession>A0A084SM25</accession>
<name>A0A084SM25_9BACT</name>
<dbReference type="EMBL" id="JPMI01000240">
    <property type="protein sequence ID" value="KFA89510.1"/>
    <property type="molecule type" value="Genomic_DNA"/>
</dbReference>
<dbReference type="Pfam" id="PF11876">
    <property type="entry name" value="TsiV"/>
    <property type="match status" value="1"/>
</dbReference>
<dbReference type="Proteomes" id="UP000028547">
    <property type="component" value="Unassembled WGS sequence"/>
</dbReference>
<evidence type="ECO:0008006" key="3">
    <source>
        <dbReference type="Google" id="ProtNLM"/>
    </source>
</evidence>
<evidence type="ECO:0000313" key="1">
    <source>
        <dbReference type="EMBL" id="KFA89510.1"/>
    </source>
</evidence>